<dbReference type="Gene3D" id="2.130.10.10">
    <property type="entry name" value="YVTN repeat-like/Quinoprotein amine dehydrogenase"/>
    <property type="match status" value="1"/>
</dbReference>
<dbReference type="GO" id="GO:0015979">
    <property type="term" value="P:photosynthesis"/>
    <property type="evidence" value="ECO:0007669"/>
    <property type="project" value="UniProtKB-KW"/>
</dbReference>
<accession>A0A916N120</accession>
<keyword evidence="1" id="KW-0602">Photosynthesis</keyword>
<dbReference type="InterPro" id="IPR028203">
    <property type="entry name" value="PSII_CF48-like_dom"/>
</dbReference>
<evidence type="ECO:0000313" key="5">
    <source>
        <dbReference type="Proteomes" id="UP000742786"/>
    </source>
</evidence>
<dbReference type="CDD" id="cd15482">
    <property type="entry name" value="Sialidase_non-viral"/>
    <property type="match status" value="1"/>
</dbReference>
<dbReference type="PANTHER" id="PTHR47199:SF2">
    <property type="entry name" value="PHOTOSYSTEM II STABILITY_ASSEMBLY FACTOR HCF136, CHLOROPLASTIC"/>
    <property type="match status" value="1"/>
</dbReference>
<gene>
    <name evidence="4" type="ORF">GTOL_10022</name>
</gene>
<sequence length="345" mass="36180">MMFLGGIGMQQITAMVLGWLNKPMPSSRALLLSAVLLNACTQVPDLSAMNAERAKPIQRYDTVQALAANGTAVVAGTQNGAVLVSADQGKTWSRKELGPFTSLIGLSSCPDGSFVGIDFNHKVWSSDARGTEWKSVALNKPRVPLVVACDAQGYWYVGGSRATIARSVDKGANWQVSDLGEDAQILAFAITGSQTGIALGEFGLVAKTDDGGATWKKGSRISADFYPYATVFLNSKEGYVSGGAGTALRTQDGGNTWNKIENATHASLYRLFLHEGKPYGVGPGGTIARLEDNVFLPVPYADAVSVFLGTGTSLPAQAAIVIGGPGGLVRVIDTPKLSEGKEHNG</sequence>
<keyword evidence="2" id="KW-0604">Photosystem II</keyword>
<dbReference type="AlphaFoldDB" id="A0A916N120"/>
<organism evidence="4 5">
    <name type="scientific">Georgfuchsia toluolica</name>
    <dbReference type="NCBI Taxonomy" id="424218"/>
    <lineage>
        <taxon>Bacteria</taxon>
        <taxon>Pseudomonadati</taxon>
        <taxon>Pseudomonadota</taxon>
        <taxon>Betaproteobacteria</taxon>
        <taxon>Nitrosomonadales</taxon>
        <taxon>Sterolibacteriaceae</taxon>
        <taxon>Georgfuchsia</taxon>
    </lineage>
</organism>
<dbReference type="Proteomes" id="UP000742786">
    <property type="component" value="Unassembled WGS sequence"/>
</dbReference>
<dbReference type="GO" id="GO:0009523">
    <property type="term" value="C:photosystem II"/>
    <property type="evidence" value="ECO:0007669"/>
    <property type="project" value="UniProtKB-KW"/>
</dbReference>
<keyword evidence="5" id="KW-1185">Reference proteome</keyword>
<evidence type="ECO:0000256" key="1">
    <source>
        <dbReference type="ARBA" id="ARBA00022531"/>
    </source>
</evidence>
<name>A0A916N120_9PROT</name>
<proteinExistence type="predicted"/>
<dbReference type="InterPro" id="IPR015943">
    <property type="entry name" value="WD40/YVTN_repeat-like_dom_sf"/>
</dbReference>
<comment type="caution">
    <text evidence="4">The sequence shown here is derived from an EMBL/GenBank/DDBJ whole genome shotgun (WGS) entry which is preliminary data.</text>
</comment>
<evidence type="ECO:0000256" key="2">
    <source>
        <dbReference type="ARBA" id="ARBA00023276"/>
    </source>
</evidence>
<dbReference type="RefSeq" id="WP_220634244.1">
    <property type="nucleotide sequence ID" value="NZ_CAJQUM010000001.1"/>
</dbReference>
<dbReference type="EMBL" id="CAJQUM010000001">
    <property type="protein sequence ID" value="CAG4882140.1"/>
    <property type="molecule type" value="Genomic_DNA"/>
</dbReference>
<dbReference type="SUPFAM" id="SSF110296">
    <property type="entry name" value="Oligoxyloglucan reducing end-specific cellobiohydrolase"/>
    <property type="match status" value="1"/>
</dbReference>
<evidence type="ECO:0000313" key="4">
    <source>
        <dbReference type="EMBL" id="CAG4882140.1"/>
    </source>
</evidence>
<dbReference type="Pfam" id="PF14870">
    <property type="entry name" value="PSII_BNR"/>
    <property type="match status" value="1"/>
</dbReference>
<feature type="domain" description="Photosynthesis system II assembly factor Ycf48/Hcf136-like" evidence="3">
    <location>
        <begin position="173"/>
        <end position="261"/>
    </location>
</feature>
<protein>
    <recommendedName>
        <fullName evidence="3">Photosynthesis system II assembly factor Ycf48/Hcf136-like domain-containing protein</fullName>
    </recommendedName>
</protein>
<evidence type="ECO:0000259" key="3">
    <source>
        <dbReference type="Pfam" id="PF14870"/>
    </source>
</evidence>
<dbReference type="PANTHER" id="PTHR47199">
    <property type="entry name" value="PHOTOSYSTEM II STABILITY/ASSEMBLY FACTOR HCF136, CHLOROPLASTIC"/>
    <property type="match status" value="1"/>
</dbReference>
<reference evidence="4" key="1">
    <citation type="submission" date="2021-04" db="EMBL/GenBank/DDBJ databases">
        <authorList>
            <person name="Hornung B."/>
        </authorList>
    </citation>
    <scope>NUCLEOTIDE SEQUENCE</scope>
    <source>
        <strain evidence="4">G5G6</strain>
    </source>
</reference>